<dbReference type="OrthoDB" id="214902at2157"/>
<reference evidence="2 3" key="1">
    <citation type="journal article" date="2014" name="PLoS Genet.">
        <title>Phylogenetically driven sequencing of extremely halophilic archaea reveals strategies for static and dynamic osmo-response.</title>
        <authorList>
            <person name="Becker E.A."/>
            <person name="Seitzer P.M."/>
            <person name="Tritt A."/>
            <person name="Larsen D."/>
            <person name="Krusor M."/>
            <person name="Yao A.I."/>
            <person name="Wu D."/>
            <person name="Madern D."/>
            <person name="Eisen J.A."/>
            <person name="Darling A.E."/>
            <person name="Facciotti M.T."/>
        </authorList>
    </citation>
    <scope>NUCLEOTIDE SEQUENCE [LARGE SCALE GENOMIC DNA]</scope>
    <source>
        <strain evidence="2 3">DSM 1307</strain>
    </source>
</reference>
<feature type="region of interest" description="Disordered" evidence="1">
    <location>
        <begin position="94"/>
        <end position="116"/>
    </location>
</feature>
<evidence type="ECO:0008006" key="4">
    <source>
        <dbReference type="Google" id="ProtNLM"/>
    </source>
</evidence>
<dbReference type="Gene3D" id="1.10.10.10">
    <property type="entry name" value="Winged helix-like DNA-binding domain superfamily/Winged helix DNA-binding domain"/>
    <property type="match status" value="1"/>
</dbReference>
<dbReference type="Proteomes" id="UP000011568">
    <property type="component" value="Unassembled WGS sequence"/>
</dbReference>
<organism evidence="2 3">
    <name type="scientific">Halococcus morrhuae DSM 1307</name>
    <dbReference type="NCBI Taxonomy" id="931277"/>
    <lineage>
        <taxon>Archaea</taxon>
        <taxon>Methanobacteriati</taxon>
        <taxon>Methanobacteriota</taxon>
        <taxon>Stenosarchaea group</taxon>
        <taxon>Halobacteria</taxon>
        <taxon>Halobacteriales</taxon>
        <taxon>Halococcaceae</taxon>
        <taxon>Halococcus</taxon>
    </lineage>
</organism>
<sequence length="116" mass="12783">MSDRERAKTGEYVETVTPDRVLDAVASHPDPTVTAREVGEAIGCSTDAARKKLNQLHESGDIKRKKVGGRSIVWWLDESAFARELSRKSIANQHGEDHFAENPGWADDLPDLGENA</sequence>
<dbReference type="SUPFAM" id="SSF46785">
    <property type="entry name" value="Winged helix' DNA-binding domain"/>
    <property type="match status" value="1"/>
</dbReference>
<accession>M0M9T9</accession>
<dbReference type="PATRIC" id="fig|931277.6.peg.2078"/>
<dbReference type="EMBL" id="AOMC01000126">
    <property type="protein sequence ID" value="EMA42542.1"/>
    <property type="molecule type" value="Genomic_DNA"/>
</dbReference>
<dbReference type="InterPro" id="IPR036388">
    <property type="entry name" value="WH-like_DNA-bd_sf"/>
</dbReference>
<dbReference type="eggNOG" id="arCOG09396">
    <property type="taxonomic scope" value="Archaea"/>
</dbReference>
<dbReference type="AlphaFoldDB" id="M0M9T9"/>
<evidence type="ECO:0000313" key="2">
    <source>
        <dbReference type="EMBL" id="EMA42542.1"/>
    </source>
</evidence>
<dbReference type="InterPro" id="IPR036390">
    <property type="entry name" value="WH_DNA-bd_sf"/>
</dbReference>
<proteinExistence type="predicted"/>
<dbReference type="RefSeq" id="WP_004054571.1">
    <property type="nucleotide sequence ID" value="NZ_AOMC01000126.1"/>
</dbReference>
<name>M0M9T9_HALMO</name>
<evidence type="ECO:0000256" key="1">
    <source>
        <dbReference type="SAM" id="MobiDB-lite"/>
    </source>
</evidence>
<keyword evidence="3" id="KW-1185">Reference proteome</keyword>
<comment type="caution">
    <text evidence="2">The sequence shown here is derived from an EMBL/GenBank/DDBJ whole genome shotgun (WGS) entry which is preliminary data.</text>
</comment>
<protein>
    <recommendedName>
        <fullName evidence="4">Helix-turn-helix type 11 domain-containing protein</fullName>
    </recommendedName>
</protein>
<evidence type="ECO:0000313" key="3">
    <source>
        <dbReference type="Proteomes" id="UP000011568"/>
    </source>
</evidence>
<gene>
    <name evidence="2" type="ORF">C448_10632</name>
</gene>